<reference evidence="2 3" key="1">
    <citation type="journal article" date="2015" name="Int. J. Syst. Evol. Microbiol.">
        <title>Mariniphaga sediminis sp. nov., isolated from coastal sediment.</title>
        <authorList>
            <person name="Wang F.Q."/>
            <person name="Shen Q.Y."/>
            <person name="Chen G.J."/>
            <person name="Du Z.J."/>
        </authorList>
    </citation>
    <scope>NUCLEOTIDE SEQUENCE [LARGE SCALE GENOMIC DNA]</scope>
    <source>
        <strain evidence="2 3">SY21</strain>
    </source>
</reference>
<feature type="transmembrane region" description="Helical" evidence="1">
    <location>
        <begin position="20"/>
        <end position="41"/>
    </location>
</feature>
<evidence type="ECO:0000256" key="1">
    <source>
        <dbReference type="SAM" id="Phobius"/>
    </source>
</evidence>
<accession>A0A399D4H9</accession>
<evidence type="ECO:0000313" key="2">
    <source>
        <dbReference type="EMBL" id="RIH66814.1"/>
    </source>
</evidence>
<dbReference type="EMBL" id="QWET01000002">
    <property type="protein sequence ID" value="RIH66814.1"/>
    <property type="molecule type" value="Genomic_DNA"/>
</dbReference>
<gene>
    <name evidence="2" type="ORF">D1164_04290</name>
</gene>
<proteinExistence type="predicted"/>
<comment type="caution">
    <text evidence="2">The sequence shown here is derived from an EMBL/GenBank/DDBJ whole genome shotgun (WGS) entry which is preliminary data.</text>
</comment>
<keyword evidence="1" id="KW-0472">Membrane</keyword>
<protein>
    <submittedName>
        <fullName evidence="2">Uncharacterized protein</fullName>
    </submittedName>
</protein>
<name>A0A399D4H9_9BACT</name>
<organism evidence="2 3">
    <name type="scientific">Mariniphaga sediminis</name>
    <dbReference type="NCBI Taxonomy" id="1628158"/>
    <lineage>
        <taxon>Bacteria</taxon>
        <taxon>Pseudomonadati</taxon>
        <taxon>Bacteroidota</taxon>
        <taxon>Bacteroidia</taxon>
        <taxon>Marinilabiliales</taxon>
        <taxon>Prolixibacteraceae</taxon>
        <taxon>Mariniphaga</taxon>
    </lineage>
</organism>
<keyword evidence="1" id="KW-1133">Transmembrane helix</keyword>
<evidence type="ECO:0000313" key="3">
    <source>
        <dbReference type="Proteomes" id="UP000266441"/>
    </source>
</evidence>
<dbReference type="Proteomes" id="UP000266441">
    <property type="component" value="Unassembled WGS sequence"/>
</dbReference>
<dbReference type="AlphaFoldDB" id="A0A399D4H9"/>
<keyword evidence="1" id="KW-0812">Transmembrane</keyword>
<sequence>MKNVCIPSINPVLLDDSRGWLWTLSISYLLLDIFTVFQEIFDVEKNILVGKTTLRLSVSSLCPLWLDKKVNYKQPQRR</sequence>
<keyword evidence="3" id="KW-1185">Reference proteome</keyword>